<name>A0A392V251_9FABA</name>
<protein>
    <submittedName>
        <fullName evidence="1">Uncharacterized protein</fullName>
    </submittedName>
</protein>
<dbReference type="Proteomes" id="UP000265520">
    <property type="component" value="Unassembled WGS sequence"/>
</dbReference>
<feature type="non-terminal residue" evidence="1">
    <location>
        <position position="1"/>
    </location>
</feature>
<evidence type="ECO:0000313" key="1">
    <source>
        <dbReference type="EMBL" id="MCI81035.1"/>
    </source>
</evidence>
<proteinExistence type="predicted"/>
<comment type="caution">
    <text evidence="1">The sequence shown here is derived from an EMBL/GenBank/DDBJ whole genome shotgun (WGS) entry which is preliminary data.</text>
</comment>
<dbReference type="AlphaFoldDB" id="A0A392V251"/>
<feature type="non-terminal residue" evidence="1">
    <location>
        <position position="74"/>
    </location>
</feature>
<reference evidence="1 2" key="1">
    <citation type="journal article" date="2018" name="Front. Plant Sci.">
        <title>Red Clover (Trifolium pratense) and Zigzag Clover (T. medium) - A Picture of Genomic Similarities and Differences.</title>
        <authorList>
            <person name="Dluhosova J."/>
            <person name="Istvanek J."/>
            <person name="Nedelnik J."/>
            <person name="Repkova J."/>
        </authorList>
    </citation>
    <scope>NUCLEOTIDE SEQUENCE [LARGE SCALE GENOMIC DNA]</scope>
    <source>
        <strain evidence="2">cv. 10/8</strain>
        <tissue evidence="1">Leaf</tissue>
    </source>
</reference>
<keyword evidence="2" id="KW-1185">Reference proteome</keyword>
<accession>A0A392V251</accession>
<evidence type="ECO:0000313" key="2">
    <source>
        <dbReference type="Proteomes" id="UP000265520"/>
    </source>
</evidence>
<dbReference type="EMBL" id="LXQA011009330">
    <property type="protein sequence ID" value="MCI81035.1"/>
    <property type="molecule type" value="Genomic_DNA"/>
</dbReference>
<organism evidence="1 2">
    <name type="scientific">Trifolium medium</name>
    <dbReference type="NCBI Taxonomy" id="97028"/>
    <lineage>
        <taxon>Eukaryota</taxon>
        <taxon>Viridiplantae</taxon>
        <taxon>Streptophyta</taxon>
        <taxon>Embryophyta</taxon>
        <taxon>Tracheophyta</taxon>
        <taxon>Spermatophyta</taxon>
        <taxon>Magnoliopsida</taxon>
        <taxon>eudicotyledons</taxon>
        <taxon>Gunneridae</taxon>
        <taxon>Pentapetalae</taxon>
        <taxon>rosids</taxon>
        <taxon>fabids</taxon>
        <taxon>Fabales</taxon>
        <taxon>Fabaceae</taxon>
        <taxon>Papilionoideae</taxon>
        <taxon>50 kb inversion clade</taxon>
        <taxon>NPAAA clade</taxon>
        <taxon>Hologalegina</taxon>
        <taxon>IRL clade</taxon>
        <taxon>Trifolieae</taxon>
        <taxon>Trifolium</taxon>
    </lineage>
</organism>
<sequence>WKGKGDSAHVVEDSLDEGYEHAQALVVSSWEPEESETQNYSDARDDGELGDFGLGLISEVLGRSCVLQGGEHGG</sequence>